<dbReference type="EMBL" id="QMBP01000002">
    <property type="protein sequence ID" value="RAZ92168.1"/>
    <property type="molecule type" value="Genomic_DNA"/>
</dbReference>
<dbReference type="Proteomes" id="UP000251558">
    <property type="component" value="Unassembled WGS sequence"/>
</dbReference>
<evidence type="ECO:0000313" key="2">
    <source>
        <dbReference type="Proteomes" id="UP000251558"/>
    </source>
</evidence>
<reference evidence="2" key="1">
    <citation type="submission" date="2018-06" db="EMBL/GenBank/DDBJ databases">
        <authorList>
            <person name="Helene L.C."/>
            <person name="Dall'Agnol R."/>
            <person name="Delamuta J.R."/>
            <person name="Hungria M."/>
        </authorList>
    </citation>
    <scope>NUCLEOTIDE SEQUENCE [LARGE SCALE GENOMIC DNA]</scope>
    <source>
        <strain evidence="2">AC99b</strain>
    </source>
</reference>
<reference evidence="1 2" key="2">
    <citation type="submission" date="2018-07" db="EMBL/GenBank/DDBJ databases">
        <title>Diversity of Mesorhizobium strains in Brazil.</title>
        <authorList>
            <person name="Helene L.C.F."/>
            <person name="Dall'Agnol R."/>
            <person name="Delamuta J.R.M."/>
            <person name="Hungria M."/>
        </authorList>
    </citation>
    <scope>NUCLEOTIDE SEQUENCE [LARGE SCALE GENOMIC DNA]</scope>
    <source>
        <strain evidence="1 2">AC99b</strain>
    </source>
</reference>
<keyword evidence="2" id="KW-1185">Reference proteome</keyword>
<protein>
    <submittedName>
        <fullName evidence="1">Uncharacterized protein</fullName>
    </submittedName>
</protein>
<evidence type="ECO:0000313" key="1">
    <source>
        <dbReference type="EMBL" id="RAZ92168.1"/>
    </source>
</evidence>
<name>A0A330HWH9_9HYPH</name>
<comment type="caution">
    <text evidence="1">The sequence shown here is derived from an EMBL/GenBank/DDBJ whole genome shotgun (WGS) entry which is preliminary data.</text>
</comment>
<proteinExistence type="predicted"/>
<dbReference type="AlphaFoldDB" id="A0A330HWH9"/>
<gene>
    <name evidence="1" type="ORF">DPM33_06945</name>
</gene>
<sequence length="250" mass="28109">MRLTGFYQCVEVFGIVAMLLTERISWQRKIESVVTSTRSIVKVCCGLLVFFLVCGCDLTGKTSLMQPSLTREERLRFTVESYYKNQCKKQWALLWPMAREGDGEVLSELALELGGDLEFPASDSDMKIDPGDKALANVFVMAIYGMSKYPDDKRMLNYIFDPARWNRGDVTVVSIRSGSISYSSIKPPPQVLMTKLRDCLSQAKSPAAGDRCVAQAKELGLIPDFSEYRKAMDAVLATYRRGSCPSHRPW</sequence>
<organism evidence="1 2">
    <name type="scientific">Mesorhizobium hawassense</name>
    <dbReference type="NCBI Taxonomy" id="1209954"/>
    <lineage>
        <taxon>Bacteria</taxon>
        <taxon>Pseudomonadati</taxon>
        <taxon>Pseudomonadota</taxon>
        <taxon>Alphaproteobacteria</taxon>
        <taxon>Hyphomicrobiales</taxon>
        <taxon>Phyllobacteriaceae</taxon>
        <taxon>Mesorhizobium</taxon>
    </lineage>
</organism>
<accession>A0A330HWH9</accession>